<keyword evidence="1" id="KW-1133">Transmembrane helix</keyword>
<comment type="caution">
    <text evidence="2">The sequence shown here is derived from an EMBL/GenBank/DDBJ whole genome shotgun (WGS) entry which is preliminary data.</text>
</comment>
<evidence type="ECO:0008006" key="4">
    <source>
        <dbReference type="Google" id="ProtNLM"/>
    </source>
</evidence>
<organism evidence="2 3">
    <name type="scientific">Hymenobacter crusticola</name>
    <dbReference type="NCBI Taxonomy" id="1770526"/>
    <lineage>
        <taxon>Bacteria</taxon>
        <taxon>Pseudomonadati</taxon>
        <taxon>Bacteroidota</taxon>
        <taxon>Cytophagia</taxon>
        <taxon>Cytophagales</taxon>
        <taxon>Hymenobacteraceae</taxon>
        <taxon>Hymenobacter</taxon>
    </lineage>
</organism>
<feature type="transmembrane region" description="Helical" evidence="1">
    <location>
        <begin position="64"/>
        <end position="83"/>
    </location>
</feature>
<feature type="transmembrane region" description="Helical" evidence="1">
    <location>
        <begin position="122"/>
        <end position="140"/>
    </location>
</feature>
<dbReference type="EMBL" id="MTSE01000017">
    <property type="protein sequence ID" value="OUJ71254.1"/>
    <property type="molecule type" value="Genomic_DNA"/>
</dbReference>
<feature type="transmembrane region" description="Helical" evidence="1">
    <location>
        <begin position="36"/>
        <end position="52"/>
    </location>
</feature>
<reference evidence="2 3" key="1">
    <citation type="submission" date="2017-01" db="EMBL/GenBank/DDBJ databases">
        <title>A new Hymenobacter.</title>
        <authorList>
            <person name="Liang Y."/>
            <person name="Feng F."/>
        </authorList>
    </citation>
    <scope>NUCLEOTIDE SEQUENCE [LARGE SCALE GENOMIC DNA]</scope>
    <source>
        <strain evidence="2">MIMBbqt21</strain>
    </source>
</reference>
<protein>
    <recommendedName>
        <fullName evidence="4">O-antigen polymerase</fullName>
    </recommendedName>
</protein>
<keyword evidence="1" id="KW-0472">Membrane</keyword>
<accession>A0A243WAH5</accession>
<evidence type="ECO:0000313" key="3">
    <source>
        <dbReference type="Proteomes" id="UP000194873"/>
    </source>
</evidence>
<feature type="transmembrane region" description="Helical" evidence="1">
    <location>
        <begin position="244"/>
        <end position="262"/>
    </location>
</feature>
<dbReference type="Proteomes" id="UP000194873">
    <property type="component" value="Unassembled WGS sequence"/>
</dbReference>
<dbReference type="AlphaFoldDB" id="A0A243WAH5"/>
<name>A0A243WAH5_9BACT</name>
<keyword evidence="1" id="KW-0812">Transmembrane</keyword>
<feature type="transmembrane region" description="Helical" evidence="1">
    <location>
        <begin position="201"/>
        <end position="217"/>
    </location>
</feature>
<gene>
    <name evidence="2" type="ORF">BXP70_22235</name>
</gene>
<evidence type="ECO:0000256" key="1">
    <source>
        <dbReference type="SAM" id="Phobius"/>
    </source>
</evidence>
<keyword evidence="3" id="KW-1185">Reference proteome</keyword>
<feature type="transmembrane region" description="Helical" evidence="1">
    <location>
        <begin position="89"/>
        <end position="110"/>
    </location>
</feature>
<dbReference type="OrthoDB" id="1491081at2"/>
<evidence type="ECO:0000313" key="2">
    <source>
        <dbReference type="EMBL" id="OUJ71254.1"/>
    </source>
</evidence>
<feature type="transmembrane region" description="Helical" evidence="1">
    <location>
        <begin position="172"/>
        <end position="194"/>
    </location>
</feature>
<sequence>MAADPNRLLKKGIWAYFLLLIFEGALRKWFLPGLASPLLLVRDPIAVWLIVMTWRRGLLPANPYLSGIVVVGVLGVFTAVFFGHGSLPVALYGARILLFHFPLMFVIGRLFDQEDVIRMGKALLWIAVPMTVLIALQFYSPQSAWVNRGVGGNMEGAGFSGSGDYFRPPGTFAFTNGLTLFYSLLAPFVLYFWLNQRGINRLLLLTATVALLAAIPLSISRGLFFQVGTTLIFTVLAIARKPKYLGKMLAASIGTVVVLLILSKTSFFQTATEAFLARFETGSEHEGGLQGTLGNRYLGGLLQPIYEAFQQPFFGHGIGMGTNVANSLLGMGDGSLYSVIPEGEWGRLVGELGPLMGLTVIFIRLGLSLKIALASYHRLALNDLLPWLLLSAGLLAVPQAQWAQPTSLGFSTLIGGLMLAALRSPAPESRNYQQLTLATNS</sequence>
<proteinExistence type="predicted"/>